<comment type="subunit">
    <text evidence="4 5">Component of the eukaryotic translation initiation factor 3 (eIF-3) complex.</text>
</comment>
<dbReference type="PROSITE" id="PS50250">
    <property type="entry name" value="PCI"/>
    <property type="match status" value="1"/>
</dbReference>
<dbReference type="GO" id="GO:0033290">
    <property type="term" value="C:eukaryotic 48S preinitiation complex"/>
    <property type="evidence" value="ECO:0007669"/>
    <property type="project" value="UniProtKB-UniRule"/>
</dbReference>
<comment type="subcellular location">
    <subcellularLocation>
        <location evidence="4 5">Cytoplasm</location>
    </subcellularLocation>
</comment>
<dbReference type="Pfam" id="PF01399">
    <property type="entry name" value="PCI"/>
    <property type="match status" value="1"/>
</dbReference>
<evidence type="ECO:0000313" key="8">
    <source>
        <dbReference type="EMBL" id="SVP91770.1"/>
    </source>
</evidence>
<dbReference type="HAMAP" id="MF_03004">
    <property type="entry name" value="eIF3e"/>
    <property type="match status" value="1"/>
</dbReference>
<dbReference type="GO" id="GO:0003743">
    <property type="term" value="F:translation initiation factor activity"/>
    <property type="evidence" value="ECO:0007669"/>
    <property type="project" value="UniProtKB-UniRule"/>
</dbReference>
<reference evidence="7" key="1">
    <citation type="submission" date="2018-07" db="EMBL/GenBank/DDBJ databases">
        <authorList>
            <person name="Quirk P.G."/>
            <person name="Krulwich T.A."/>
        </authorList>
    </citation>
    <scope>NUCLEOTIDE SEQUENCE</scope>
    <source>
        <strain evidence="7">Anand</strain>
    </source>
</reference>
<dbReference type="InterPro" id="IPR036390">
    <property type="entry name" value="WH_DNA-bd_sf"/>
</dbReference>
<evidence type="ECO:0000256" key="3">
    <source>
        <dbReference type="ARBA" id="ARBA00022917"/>
    </source>
</evidence>
<evidence type="ECO:0000256" key="4">
    <source>
        <dbReference type="HAMAP-Rule" id="MF_03004"/>
    </source>
</evidence>
<keyword evidence="2 4" id="KW-0396">Initiation factor</keyword>
<protein>
    <recommendedName>
        <fullName evidence="4 5">Eukaryotic translation initiation factor 3 subunit E</fullName>
        <shortName evidence="4">eIF3e</shortName>
    </recommendedName>
    <alternativeName>
        <fullName evidence="4">Eukaryotic translation initiation factor 3 subunit 6</fullName>
    </alternativeName>
</protein>
<accession>A0A3B0MV74</accession>
<feature type="domain" description="PCI" evidence="6">
    <location>
        <begin position="268"/>
        <end position="457"/>
    </location>
</feature>
<gene>
    <name evidence="7" type="ORF">TAT_000179200</name>
    <name evidence="8" type="ORF">TAV_000179400</name>
</gene>
<evidence type="ECO:0000259" key="6">
    <source>
        <dbReference type="PROSITE" id="PS50250"/>
    </source>
</evidence>
<comment type="function">
    <text evidence="4">Component of the eukaryotic translation initiation factor 3 (eIF-3) complex, which is involved in protein synthesis of a specialized repertoire of mRNAs and, together with other initiation factors, stimulates binding of mRNA and methionyl-tRNAi to the 40S ribosome. The eIF-3 complex specifically targets and initiates translation of a subset of mRNAs involved in cell proliferation.</text>
</comment>
<dbReference type="PANTHER" id="PTHR10317">
    <property type="entry name" value="EUKARYOTIC TRANSLATION INITIATION FACTOR 3 SUBUNIT E"/>
    <property type="match status" value="1"/>
</dbReference>
<dbReference type="Pfam" id="PF21357">
    <property type="entry name" value="EIF3E_C"/>
    <property type="match status" value="1"/>
</dbReference>
<evidence type="ECO:0000256" key="1">
    <source>
        <dbReference type="ARBA" id="ARBA00022490"/>
    </source>
</evidence>
<dbReference type="VEuPathDB" id="PiroplasmaDB:TA12845"/>
<dbReference type="EMBL" id="UIVS01000002">
    <property type="protein sequence ID" value="SVP91770.1"/>
    <property type="molecule type" value="Genomic_DNA"/>
</dbReference>
<keyword evidence="3 4" id="KW-0648">Protein biosynthesis</keyword>
<evidence type="ECO:0000313" key="7">
    <source>
        <dbReference type="EMBL" id="SVP91440.1"/>
    </source>
</evidence>
<dbReference type="GO" id="GO:0071540">
    <property type="term" value="C:eukaryotic translation initiation factor 3 complex, eIF3e"/>
    <property type="evidence" value="ECO:0007669"/>
    <property type="project" value="UniProtKB-UniRule"/>
</dbReference>
<evidence type="ECO:0000256" key="5">
    <source>
        <dbReference type="PIRNR" id="PIRNR016255"/>
    </source>
</evidence>
<dbReference type="PIRSF" id="PIRSF016255">
    <property type="entry name" value="eIF3e_su6"/>
    <property type="match status" value="1"/>
</dbReference>
<comment type="similarity">
    <text evidence="4 5">Belongs to the eIF-3 subunit E family.</text>
</comment>
<dbReference type="EMBL" id="UIVT01000002">
    <property type="protein sequence ID" value="SVP91440.1"/>
    <property type="molecule type" value="Genomic_DNA"/>
</dbReference>
<dbReference type="SUPFAM" id="SSF46785">
    <property type="entry name" value="Winged helix' DNA-binding domain"/>
    <property type="match status" value="1"/>
</dbReference>
<keyword evidence="1 4" id="KW-0963">Cytoplasm</keyword>
<proteinExistence type="inferred from homology"/>
<dbReference type="GO" id="GO:0001732">
    <property type="term" value="P:formation of cytoplasmic translation initiation complex"/>
    <property type="evidence" value="ECO:0007669"/>
    <property type="project" value="UniProtKB-UniRule"/>
</dbReference>
<dbReference type="GO" id="GO:0016282">
    <property type="term" value="C:eukaryotic 43S preinitiation complex"/>
    <property type="evidence" value="ECO:0007669"/>
    <property type="project" value="UniProtKB-UniRule"/>
</dbReference>
<organism evidence="7">
    <name type="scientific">Theileria annulata</name>
    <dbReference type="NCBI Taxonomy" id="5874"/>
    <lineage>
        <taxon>Eukaryota</taxon>
        <taxon>Sar</taxon>
        <taxon>Alveolata</taxon>
        <taxon>Apicomplexa</taxon>
        <taxon>Aconoidasida</taxon>
        <taxon>Piroplasmida</taxon>
        <taxon>Theileriidae</taxon>
        <taxon>Theileria</taxon>
    </lineage>
</organism>
<sequence>MNESNFPDCHKYDITSKLSPYLEPKMVLYVLDWLSSKDIYSADELSSTREDLNKKLESVKLSDEEFSKMESDCLSKIQQFKIVLSLYKKDQLHRISSTFEKTTVPSLIQWANSSSLNVSTDFPRDVDELILKLAKAYFDREDYENCKSLLIYYVNSVSKYTVEGRKLEIIFSSGSSTKKKMKCYWGIISCNILSVLLPSSHEELQEMSSMVIVQQDPDNDKDATLIDQRTPRSGVYCILKFAELLNSEELNRDRKDLILKRCWLLHWSLFYIFKYHLALFHLSNKNTKSFEWPQLQEYFLDERNLAVVNLLTPHLLRYYAVYAILNRNRKDHFRTISNVIANTKHKYNDTFTSLLGALFVDFNFEAAQKHIVEIKEACYVDVLLNPLKDAIEESSRHIIFETYCRIHKSINLDIIAQNVNMTSLDAERWIVNIIRHSHVEAKIDSEKNCVEISTVPPNLYQQVIEKTQNLTLRSNMILQNLSQMTPNSDNSLQNLRNSDLGDRNLQRRLFVHNQQKKNQYKFNQGKEYQRAEQESLW</sequence>
<dbReference type="AlphaFoldDB" id="A0A3B0MV74"/>
<evidence type="ECO:0000256" key="2">
    <source>
        <dbReference type="ARBA" id="ARBA00022540"/>
    </source>
</evidence>
<dbReference type="SMART" id="SM00088">
    <property type="entry name" value="PINT"/>
    <property type="match status" value="1"/>
</dbReference>
<dbReference type="InterPro" id="IPR016650">
    <property type="entry name" value="eIF3e"/>
</dbReference>
<dbReference type="InterPro" id="IPR000717">
    <property type="entry name" value="PCI_dom"/>
</dbReference>
<name>A0A3B0MV74_THEAN</name>